<gene>
    <name evidence="1" type="ORF">SAMN04488057_105201</name>
</gene>
<dbReference type="STRING" id="388280.SAMN04488057_105201"/>
<evidence type="ECO:0000313" key="1">
    <source>
        <dbReference type="EMBL" id="SHN01236.1"/>
    </source>
</evidence>
<sequence length="195" mass="22231">MKFIDDLLGGLFPEKNRKLAIRENFTISPDEERNAVDWMNSPDGKSVLKSVYDNFHLKKAGVNKAPEVHVLQSPYANGFAVTFQAPLTKDDFSRLFVGLGQGVLGLGYRKVSLDRKIEVEHELVKVTERYYFKPPLAAADLEKKIDQLFGNISLEKISLNNRPNYLKVLVTVYADRLYLKAAPFDRFMDQLFNAD</sequence>
<evidence type="ECO:0000313" key="2">
    <source>
        <dbReference type="Proteomes" id="UP000184513"/>
    </source>
</evidence>
<dbReference type="EMBL" id="FRCY01000005">
    <property type="protein sequence ID" value="SHN01236.1"/>
    <property type="molecule type" value="Genomic_DNA"/>
</dbReference>
<name>A0A1M7NCH6_9BACT</name>
<dbReference type="AlphaFoldDB" id="A0A1M7NCH6"/>
<protein>
    <submittedName>
        <fullName evidence="1">Uncharacterized protein</fullName>
    </submittedName>
</protein>
<reference evidence="1 2" key="1">
    <citation type="submission" date="2016-11" db="EMBL/GenBank/DDBJ databases">
        <authorList>
            <person name="Jaros S."/>
            <person name="Januszkiewicz K."/>
            <person name="Wedrychowicz H."/>
        </authorList>
    </citation>
    <scope>NUCLEOTIDE SEQUENCE [LARGE SCALE GENOMIC DNA]</scope>
    <source>
        <strain evidence="1 2">CGMCC 1.6102</strain>
    </source>
</reference>
<dbReference type="Proteomes" id="UP000184513">
    <property type="component" value="Unassembled WGS sequence"/>
</dbReference>
<dbReference type="OrthoDB" id="1491962at2"/>
<proteinExistence type="predicted"/>
<keyword evidence="2" id="KW-1185">Reference proteome</keyword>
<organism evidence="1 2">
    <name type="scientific">Cyclobacterium lianum</name>
    <dbReference type="NCBI Taxonomy" id="388280"/>
    <lineage>
        <taxon>Bacteria</taxon>
        <taxon>Pseudomonadati</taxon>
        <taxon>Bacteroidota</taxon>
        <taxon>Cytophagia</taxon>
        <taxon>Cytophagales</taxon>
        <taxon>Cyclobacteriaceae</taxon>
        <taxon>Cyclobacterium</taxon>
    </lineage>
</organism>
<dbReference type="RefSeq" id="WP_073094441.1">
    <property type="nucleotide sequence ID" value="NZ_FRCY01000005.1"/>
</dbReference>
<accession>A0A1M7NCH6</accession>